<gene>
    <name evidence="2" type="ORF">FHX44_118179</name>
</gene>
<protein>
    <submittedName>
        <fullName evidence="2">Transposase-like protein DUF772</fullName>
    </submittedName>
</protein>
<dbReference type="EMBL" id="VIWU01000001">
    <property type="protein sequence ID" value="TWF82234.1"/>
    <property type="molecule type" value="Genomic_DNA"/>
</dbReference>
<organism evidence="2 3">
    <name type="scientific">Pseudonocardia hierapolitana</name>
    <dbReference type="NCBI Taxonomy" id="1128676"/>
    <lineage>
        <taxon>Bacteria</taxon>
        <taxon>Bacillati</taxon>
        <taxon>Actinomycetota</taxon>
        <taxon>Actinomycetes</taxon>
        <taxon>Pseudonocardiales</taxon>
        <taxon>Pseudonocardiaceae</taxon>
        <taxon>Pseudonocardia</taxon>
    </lineage>
</organism>
<sequence>MEVVDWRGRPRPLGAGDVAVRCRIDFKYALGLELEDPGFHHSVLSDFRDRPCPNARANSAAPRSSPSASGTPPSASTANCTRIRSRECGRRP</sequence>
<feature type="region of interest" description="Disordered" evidence="1">
    <location>
        <begin position="50"/>
        <end position="92"/>
    </location>
</feature>
<accession>A0A561T557</accession>
<proteinExistence type="predicted"/>
<dbReference type="AlphaFoldDB" id="A0A561T557"/>
<evidence type="ECO:0000313" key="3">
    <source>
        <dbReference type="Proteomes" id="UP000321261"/>
    </source>
</evidence>
<comment type="caution">
    <text evidence="2">The sequence shown here is derived from an EMBL/GenBank/DDBJ whole genome shotgun (WGS) entry which is preliminary data.</text>
</comment>
<name>A0A561T557_9PSEU</name>
<keyword evidence="3" id="KW-1185">Reference proteome</keyword>
<dbReference type="Proteomes" id="UP000321261">
    <property type="component" value="Unassembled WGS sequence"/>
</dbReference>
<reference evidence="2 3" key="1">
    <citation type="submission" date="2019-06" db="EMBL/GenBank/DDBJ databases">
        <title>Sequencing the genomes of 1000 actinobacteria strains.</title>
        <authorList>
            <person name="Klenk H.-P."/>
        </authorList>
    </citation>
    <scope>NUCLEOTIDE SEQUENCE [LARGE SCALE GENOMIC DNA]</scope>
    <source>
        <strain evidence="2 3">DSM 45671</strain>
    </source>
</reference>
<evidence type="ECO:0000256" key="1">
    <source>
        <dbReference type="SAM" id="MobiDB-lite"/>
    </source>
</evidence>
<evidence type="ECO:0000313" key="2">
    <source>
        <dbReference type="EMBL" id="TWF82234.1"/>
    </source>
</evidence>
<feature type="compositionally biased region" description="Low complexity" evidence="1">
    <location>
        <begin position="53"/>
        <end position="78"/>
    </location>
</feature>